<evidence type="ECO:0008006" key="4">
    <source>
        <dbReference type="Google" id="ProtNLM"/>
    </source>
</evidence>
<reference evidence="2 3" key="1">
    <citation type="submission" date="2018-01" db="EMBL/GenBank/DDBJ databases">
        <title>Halomonas endophytica sp. nov., isolated from storage liquid in the stems of Populus euphratica.</title>
        <authorList>
            <person name="Chen C."/>
        </authorList>
    </citation>
    <scope>NUCLEOTIDE SEQUENCE [LARGE SCALE GENOMIC DNA]</scope>
    <source>
        <strain evidence="2 3">DSM 26881</strain>
    </source>
</reference>
<dbReference type="NCBIfam" id="NF033634">
    <property type="entry name" value="SLATT_1"/>
    <property type="match status" value="1"/>
</dbReference>
<dbReference type="Proteomes" id="UP000235346">
    <property type="component" value="Unassembled WGS sequence"/>
</dbReference>
<dbReference type="Pfam" id="PF14015">
    <property type="entry name" value="DUF4231"/>
    <property type="match status" value="1"/>
</dbReference>
<evidence type="ECO:0000313" key="3">
    <source>
        <dbReference type="Proteomes" id="UP000235346"/>
    </source>
</evidence>
<proteinExistence type="predicted"/>
<protein>
    <recommendedName>
        <fullName evidence="4">DUF4231 domain-containing protein</fullName>
    </recommendedName>
</protein>
<dbReference type="OrthoDB" id="9791874at2"/>
<accession>A0A2N7TVH9</accession>
<evidence type="ECO:0000256" key="1">
    <source>
        <dbReference type="SAM" id="MobiDB-lite"/>
    </source>
</evidence>
<comment type="caution">
    <text evidence="2">The sequence shown here is derived from an EMBL/GenBank/DDBJ whole genome shotgun (WGS) entry which is preliminary data.</text>
</comment>
<name>A0A2N7TVH9_9GAMM</name>
<sequence length="194" mass="22205">MGRTRASPPLPARGRLPPEGSVDDTEPEEHRDSPAVDGLLPDDTLSRRAEWRRLEDQLAWYGQRSRYCRRWHKRLRLVQVTFAAAIPVLSLANPPLARWLTALLGASIAVLEATEQINQFGPLWIQYRATAEHLKHEKFLLLAAAGPYRDLDRAEALRLLAERVEEHVSSEHARWVRTSEQRLSPRVREKEGKA</sequence>
<evidence type="ECO:0000313" key="2">
    <source>
        <dbReference type="EMBL" id="PMR72201.1"/>
    </source>
</evidence>
<dbReference type="InterPro" id="IPR025325">
    <property type="entry name" value="DUF4231"/>
</dbReference>
<gene>
    <name evidence="2" type="ORF">C1H66_00730</name>
</gene>
<organism evidence="2 3">
    <name type="scientific">Halomonas heilongjiangensis</name>
    <dbReference type="NCBI Taxonomy" id="1387883"/>
    <lineage>
        <taxon>Bacteria</taxon>
        <taxon>Pseudomonadati</taxon>
        <taxon>Pseudomonadota</taxon>
        <taxon>Gammaproteobacteria</taxon>
        <taxon>Oceanospirillales</taxon>
        <taxon>Halomonadaceae</taxon>
        <taxon>Halomonas</taxon>
    </lineage>
</organism>
<feature type="region of interest" description="Disordered" evidence="1">
    <location>
        <begin position="1"/>
        <end position="39"/>
    </location>
</feature>
<keyword evidence="3" id="KW-1185">Reference proteome</keyword>
<dbReference type="AlphaFoldDB" id="A0A2N7TVH9"/>
<dbReference type="EMBL" id="PNRE01000003">
    <property type="protein sequence ID" value="PMR72201.1"/>
    <property type="molecule type" value="Genomic_DNA"/>
</dbReference>